<keyword evidence="1" id="KW-1133">Transmembrane helix</keyword>
<dbReference type="Gene3D" id="3.90.70.10">
    <property type="entry name" value="Cysteine proteinases"/>
    <property type="match status" value="1"/>
</dbReference>
<dbReference type="AlphaFoldDB" id="A0A166E529"/>
<dbReference type="InterPro" id="IPR001434">
    <property type="entry name" value="OmcB-like_DUF11"/>
</dbReference>
<proteinExistence type="predicted"/>
<dbReference type="EMBL" id="LWMT01000074">
    <property type="protein sequence ID" value="KZX16289.1"/>
    <property type="molecule type" value="Genomic_DNA"/>
</dbReference>
<feature type="transmembrane region" description="Helical" evidence="1">
    <location>
        <begin position="423"/>
        <end position="446"/>
    </location>
</feature>
<dbReference type="GO" id="GO:0005524">
    <property type="term" value="F:ATP binding"/>
    <property type="evidence" value="ECO:0007669"/>
    <property type="project" value="InterPro"/>
</dbReference>
<dbReference type="STRING" id="55758.MBFIL_05250"/>
<feature type="transmembrane region" description="Helical" evidence="1">
    <location>
        <begin position="327"/>
        <end position="349"/>
    </location>
</feature>
<dbReference type="PATRIC" id="fig|55758.3.peg.585"/>
<keyword evidence="4" id="KW-1185">Reference proteome</keyword>
<dbReference type="Pfam" id="PF01345">
    <property type="entry name" value="DUF11"/>
    <property type="match status" value="1"/>
</dbReference>
<reference evidence="3 4" key="1">
    <citation type="submission" date="2016-04" db="EMBL/GenBank/DDBJ databases">
        <title>Genome sequence of Methanobrevibacter filiformis DSM 11501.</title>
        <authorList>
            <person name="Poehlein A."/>
            <person name="Seedorf H."/>
            <person name="Daniel R."/>
        </authorList>
    </citation>
    <scope>NUCLEOTIDE SEQUENCE [LARGE SCALE GENOMIC DNA]</scope>
    <source>
        <strain evidence="3 4">DSM 11501</strain>
    </source>
</reference>
<dbReference type="Pfam" id="PF03412">
    <property type="entry name" value="Peptidase_C39"/>
    <property type="match status" value="1"/>
</dbReference>
<accession>A0A166E529</accession>
<keyword evidence="1" id="KW-0472">Membrane</keyword>
<dbReference type="GO" id="GO:0006508">
    <property type="term" value="P:proteolysis"/>
    <property type="evidence" value="ECO:0007669"/>
    <property type="project" value="InterPro"/>
</dbReference>
<dbReference type="GO" id="GO:0008233">
    <property type="term" value="F:peptidase activity"/>
    <property type="evidence" value="ECO:0007669"/>
    <property type="project" value="InterPro"/>
</dbReference>
<sequence>MKKVKTTKLAWKSLKISSKKIILKNNKATVTIKTGKKWPIYKFTAKIDNQKLEKIFTPPCDLKVVVIATPNPVGQFSLLTYSIYIKNNGPGDALDAKLSAKFPKLGSASYSLNGIKWKKFKRSINIGKINKNKQIIIYIRGLTSSNFHGTVNNTVSVKNSVYDLKKSNNVYHSKVRIVRNSSNYPPYCGPNTLQTALASEGVFVSKSKLTKELKPNKKGLTSLYMMKKVANKHSLKLNPIQISANKLKKGDIALLKWKSYTHYVNILSVNDKYVTISDPIFGPIKLTMKDFKMLYSGYALSTEKKGKPVPTAKQKQIKGGFTGVEELIGGGAILIVVLAICALAAIGLIPESTRDEILNGIKKGIMDLGEAFTKVLINLARSGGKRRAERSKLNFVTNMYRNGEYFKSFDRCKKVNGSERVKCYIVSILVLGLVLTGSSDVMYWTLREYFLSPPKSSTTPQNRNNYNPYNYKDVLANPNLKIGRDYTLTVPSDRGTMLGPKRSDNTIKVTYLPKYIKRH</sequence>
<name>A0A166E529_9EURY</name>
<dbReference type="Proteomes" id="UP000077066">
    <property type="component" value="Unassembled WGS sequence"/>
</dbReference>
<dbReference type="PROSITE" id="PS50990">
    <property type="entry name" value="PEPTIDASE_C39"/>
    <property type="match status" value="1"/>
</dbReference>
<protein>
    <submittedName>
        <fullName evidence="3">Peptidase C39 family protein</fullName>
    </submittedName>
</protein>
<evidence type="ECO:0000256" key="1">
    <source>
        <dbReference type="SAM" id="Phobius"/>
    </source>
</evidence>
<dbReference type="InterPro" id="IPR013783">
    <property type="entry name" value="Ig-like_fold"/>
</dbReference>
<dbReference type="GO" id="GO:0016020">
    <property type="term" value="C:membrane"/>
    <property type="evidence" value="ECO:0007669"/>
    <property type="project" value="InterPro"/>
</dbReference>
<evidence type="ECO:0000313" key="4">
    <source>
        <dbReference type="Proteomes" id="UP000077066"/>
    </source>
</evidence>
<feature type="domain" description="Peptidase C39" evidence="2">
    <location>
        <begin position="180"/>
        <end position="302"/>
    </location>
</feature>
<keyword evidence="1" id="KW-0812">Transmembrane</keyword>
<dbReference type="Gene3D" id="2.60.40.10">
    <property type="entry name" value="Immunoglobulins"/>
    <property type="match status" value="1"/>
</dbReference>
<gene>
    <name evidence="3" type="ORF">MBFIL_05250</name>
</gene>
<dbReference type="InterPro" id="IPR005074">
    <property type="entry name" value="Peptidase_C39"/>
</dbReference>
<evidence type="ECO:0000259" key="2">
    <source>
        <dbReference type="PROSITE" id="PS50990"/>
    </source>
</evidence>
<comment type="caution">
    <text evidence="3">The sequence shown here is derived from an EMBL/GenBank/DDBJ whole genome shotgun (WGS) entry which is preliminary data.</text>
</comment>
<evidence type="ECO:0000313" key="3">
    <source>
        <dbReference type="EMBL" id="KZX16289.1"/>
    </source>
</evidence>
<organism evidence="3 4">
    <name type="scientific">Methanobrevibacter filiformis</name>
    <dbReference type="NCBI Taxonomy" id="55758"/>
    <lineage>
        <taxon>Archaea</taxon>
        <taxon>Methanobacteriati</taxon>
        <taxon>Methanobacteriota</taxon>
        <taxon>Methanomada group</taxon>
        <taxon>Methanobacteria</taxon>
        <taxon>Methanobacteriales</taxon>
        <taxon>Methanobacteriaceae</taxon>
        <taxon>Methanobrevibacter</taxon>
    </lineage>
</organism>